<evidence type="ECO:0000313" key="2">
    <source>
        <dbReference type="Proteomes" id="UP001260715"/>
    </source>
</evidence>
<dbReference type="RefSeq" id="WP_102663779.1">
    <property type="nucleotide sequence ID" value="NZ_JAVDSJ010000001.1"/>
</dbReference>
<protein>
    <submittedName>
        <fullName evidence="1">Uncharacterized protein</fullName>
    </submittedName>
</protein>
<gene>
    <name evidence="1" type="ORF">J2W50_000846</name>
</gene>
<reference evidence="1 2" key="1">
    <citation type="submission" date="2023-07" db="EMBL/GenBank/DDBJ databases">
        <title>Sorghum-associated microbial communities from plants grown in Nebraska, USA.</title>
        <authorList>
            <person name="Schachtman D."/>
        </authorList>
    </citation>
    <scope>NUCLEOTIDE SEQUENCE [LARGE SCALE GENOMIC DNA]</scope>
    <source>
        <strain evidence="1 2">596</strain>
    </source>
</reference>
<dbReference type="Proteomes" id="UP001260715">
    <property type="component" value="Unassembled WGS sequence"/>
</dbReference>
<comment type="caution">
    <text evidence="1">The sequence shown here is derived from an EMBL/GenBank/DDBJ whole genome shotgun (WGS) entry which is preliminary data.</text>
</comment>
<evidence type="ECO:0000313" key="1">
    <source>
        <dbReference type="EMBL" id="MDR6582671.1"/>
    </source>
</evidence>
<proteinExistence type="predicted"/>
<name>A0ABU1P9S5_9BURK</name>
<dbReference type="EMBL" id="JAVDSJ010000001">
    <property type="protein sequence ID" value="MDR6582671.1"/>
    <property type="molecule type" value="Genomic_DNA"/>
</dbReference>
<accession>A0ABU1P9S5</accession>
<sequence>MLTLGEAQWQALQQSEARQFVAAVCDAFLGDRPEMRDHPGREEVLKRMQHAYDYAARTGFTSTPHIVQLMYLTADAARIHDDPLVDRYLRKPGATPEQRLDDLNAVMKQLLKGDR</sequence>
<keyword evidence="2" id="KW-1185">Reference proteome</keyword>
<organism evidence="1 2">
    <name type="scientific">Herbaspirillum frisingense</name>
    <dbReference type="NCBI Taxonomy" id="92645"/>
    <lineage>
        <taxon>Bacteria</taxon>
        <taxon>Pseudomonadati</taxon>
        <taxon>Pseudomonadota</taxon>
        <taxon>Betaproteobacteria</taxon>
        <taxon>Burkholderiales</taxon>
        <taxon>Oxalobacteraceae</taxon>
        <taxon>Herbaspirillum</taxon>
    </lineage>
</organism>